<dbReference type="EMBL" id="BSEN01000015">
    <property type="protein sequence ID" value="GLJ78153.1"/>
    <property type="molecule type" value="Genomic_DNA"/>
</dbReference>
<dbReference type="Gene3D" id="1.10.150.20">
    <property type="entry name" value="5' to 3' exonuclease, C-terminal subdomain"/>
    <property type="match status" value="1"/>
</dbReference>
<evidence type="ECO:0000259" key="7">
    <source>
        <dbReference type="PROSITE" id="PS50151"/>
    </source>
</evidence>
<evidence type="ECO:0000259" key="8">
    <source>
        <dbReference type="PROSITE" id="PS50164"/>
    </source>
</evidence>
<dbReference type="RefSeq" id="WP_271178743.1">
    <property type="nucleotide sequence ID" value="NZ_BAAAJO010000003.1"/>
</dbReference>
<feature type="domain" description="UvrC family homology region profile" evidence="9">
    <location>
        <begin position="259"/>
        <end position="560"/>
    </location>
</feature>
<keyword evidence="6" id="KW-0742">SOS response</keyword>
<protein>
    <recommendedName>
        <fullName evidence="6">UvrABC system protein C</fullName>
        <shortName evidence="6">Protein UvrC</shortName>
    </recommendedName>
    <alternativeName>
        <fullName evidence="6">Excinuclease ABC subunit C</fullName>
    </alternativeName>
</protein>
<keyword evidence="3 6" id="KW-0228">DNA excision</keyword>
<dbReference type="InterPro" id="IPR010994">
    <property type="entry name" value="RuvA_2-like"/>
</dbReference>
<feature type="domain" description="UVR" evidence="7">
    <location>
        <begin position="208"/>
        <end position="243"/>
    </location>
</feature>
<dbReference type="InterPro" id="IPR001162">
    <property type="entry name" value="UvrC_RNase_H_dom"/>
</dbReference>
<gene>
    <name evidence="6 10" type="primary">uvrC</name>
    <name evidence="10" type="ORF">GCM10017584_37270</name>
</gene>
<sequence>MADTVSYRPKAGEIPTQPGVYRFRDPNRRVLYVGKAKNLRARLSNYFQPLRSLHDRTRRMVTTAASVEWTVVASEFEALQLEYTWIKEFNPPFNVQFRDDKSYPYLAVTLGDRIPRVMVTRNRGIKDARYFGPYTKVWAIRDTVDLMLKAFPVRSCSDGVYRRAELTGRPCLLGDIGKCAAPCVGRVSPEEHRELAEDFVSFMAGNDTKYIRALNERMREAASTQDYEAAARHRDAIQALEAAMGKSAVVLPDNVDADVFGIAHDELAAAVQQFIVRGGRIRGVRSWVVDKELDVELGDLVETVVQNAYEGSDAPPREILVPELPEDAAELEQWLTARRHEIGDPASPRGALSGKVALRVAQRGDKAALVQTVEMNAKNALILYKTRRSSDFVARSKALNDIQDALGMPDAPLRMECYDVSHLSGTNIVASMVVFEDGLPRKDQYRRFSIPESTDDTESIHQVITRRLAYLKDPALEAQEAIGASANGASANGASANGASAIDAGADGAGDDDAGDDPTIDIDAELQEAAEKRRKKFSYPPNLLIVDGGQPQVAAARRALEESGVQGIQLVGIAKRLEELWLPDSDFPVILPRNSDALFLIQRIRDEAHRFAITYQRARRKRDIGSVLGEIPGLGPSRVKELLKHFGSVAQLRKASVDEIAEVRGVGPTLAGAIHERLASR</sequence>
<comment type="subunit">
    <text evidence="6">Interacts with UvrB in an incision complex.</text>
</comment>
<dbReference type="InterPro" id="IPR036876">
    <property type="entry name" value="UVR_dom_sf"/>
</dbReference>
<comment type="caution">
    <text evidence="10">The sequence shown here is derived from an EMBL/GenBank/DDBJ whole genome shotgun (WGS) entry which is preliminary data.</text>
</comment>
<dbReference type="Gene3D" id="3.30.420.340">
    <property type="entry name" value="UvrC, RNAse H endonuclease domain"/>
    <property type="match status" value="2"/>
</dbReference>
<dbReference type="InterPro" id="IPR050066">
    <property type="entry name" value="UvrABC_protein_C"/>
</dbReference>
<evidence type="ECO:0000313" key="10">
    <source>
        <dbReference type="EMBL" id="GLJ78153.1"/>
    </source>
</evidence>
<dbReference type="GO" id="GO:0009380">
    <property type="term" value="C:excinuclease repair complex"/>
    <property type="evidence" value="ECO:0007669"/>
    <property type="project" value="InterPro"/>
</dbReference>
<dbReference type="AlphaFoldDB" id="A0A9W6HDL4"/>
<dbReference type="Pfam" id="PF08459">
    <property type="entry name" value="UvrC_RNaseH_dom"/>
    <property type="match status" value="1"/>
</dbReference>
<dbReference type="PROSITE" id="PS50164">
    <property type="entry name" value="GIY_YIG"/>
    <property type="match status" value="1"/>
</dbReference>
<dbReference type="PANTHER" id="PTHR30562">
    <property type="entry name" value="UVRC/OXIDOREDUCTASE"/>
    <property type="match status" value="1"/>
</dbReference>
<dbReference type="InterPro" id="IPR001943">
    <property type="entry name" value="UVR_dom"/>
</dbReference>
<dbReference type="GO" id="GO:0009432">
    <property type="term" value="P:SOS response"/>
    <property type="evidence" value="ECO:0007669"/>
    <property type="project" value="UniProtKB-UniRule"/>
</dbReference>
<dbReference type="InterPro" id="IPR004791">
    <property type="entry name" value="UvrC"/>
</dbReference>
<dbReference type="InterPro" id="IPR035901">
    <property type="entry name" value="GIY-YIG_endonuc_sf"/>
</dbReference>
<evidence type="ECO:0000256" key="2">
    <source>
        <dbReference type="ARBA" id="ARBA00022763"/>
    </source>
</evidence>
<dbReference type="InterPro" id="IPR038476">
    <property type="entry name" value="UvrC_RNase_H_dom_sf"/>
</dbReference>
<dbReference type="SUPFAM" id="SSF47781">
    <property type="entry name" value="RuvA domain 2-like"/>
    <property type="match status" value="1"/>
</dbReference>
<evidence type="ECO:0000256" key="1">
    <source>
        <dbReference type="ARBA" id="ARBA00022490"/>
    </source>
</evidence>
<dbReference type="PROSITE" id="PS50165">
    <property type="entry name" value="UVRC"/>
    <property type="match status" value="1"/>
</dbReference>
<keyword evidence="4 6" id="KW-0267">Excision nuclease</keyword>
<dbReference type="PANTHER" id="PTHR30562:SF1">
    <property type="entry name" value="UVRABC SYSTEM PROTEIN C"/>
    <property type="match status" value="1"/>
</dbReference>
<proteinExistence type="inferred from homology"/>
<dbReference type="HAMAP" id="MF_00203">
    <property type="entry name" value="UvrC"/>
    <property type="match status" value="1"/>
</dbReference>
<keyword evidence="2 6" id="KW-0227">DNA damage</keyword>
<dbReference type="FunFam" id="3.40.1440.10:FF:000001">
    <property type="entry name" value="UvrABC system protein C"/>
    <property type="match status" value="1"/>
</dbReference>
<dbReference type="SUPFAM" id="SSF82771">
    <property type="entry name" value="GIY-YIG endonuclease"/>
    <property type="match status" value="1"/>
</dbReference>
<evidence type="ECO:0000256" key="5">
    <source>
        <dbReference type="ARBA" id="ARBA00023204"/>
    </source>
</evidence>
<evidence type="ECO:0000256" key="4">
    <source>
        <dbReference type="ARBA" id="ARBA00022881"/>
    </source>
</evidence>
<dbReference type="GO" id="GO:0006289">
    <property type="term" value="P:nucleotide-excision repair"/>
    <property type="evidence" value="ECO:0007669"/>
    <property type="project" value="UniProtKB-UniRule"/>
</dbReference>
<dbReference type="GO" id="GO:0003677">
    <property type="term" value="F:DNA binding"/>
    <property type="evidence" value="ECO:0007669"/>
    <property type="project" value="UniProtKB-UniRule"/>
</dbReference>
<reference evidence="10" key="2">
    <citation type="submission" date="2023-01" db="EMBL/GenBank/DDBJ databases">
        <authorList>
            <person name="Sun Q."/>
            <person name="Evtushenko L."/>
        </authorList>
    </citation>
    <scope>NUCLEOTIDE SEQUENCE</scope>
    <source>
        <strain evidence="10">VKM Ac-1401</strain>
    </source>
</reference>
<comment type="similarity">
    <text evidence="6">Belongs to the UvrC family.</text>
</comment>
<dbReference type="Pfam" id="PF22920">
    <property type="entry name" value="UvrC_RNaseH"/>
    <property type="match status" value="1"/>
</dbReference>
<dbReference type="Gene3D" id="4.10.860.10">
    <property type="entry name" value="UVR domain"/>
    <property type="match status" value="1"/>
</dbReference>
<dbReference type="InterPro" id="IPR003583">
    <property type="entry name" value="Hlx-hairpin-Hlx_DNA-bd_motif"/>
</dbReference>
<dbReference type="NCBIfam" id="NF001824">
    <property type="entry name" value="PRK00558.1-5"/>
    <property type="match status" value="1"/>
</dbReference>
<dbReference type="SUPFAM" id="SSF46600">
    <property type="entry name" value="C-terminal UvrC-binding domain of UvrB"/>
    <property type="match status" value="1"/>
</dbReference>
<dbReference type="NCBIfam" id="TIGR00194">
    <property type="entry name" value="uvrC"/>
    <property type="match status" value="1"/>
</dbReference>
<reference evidence="10" key="1">
    <citation type="journal article" date="2014" name="Int. J. Syst. Evol. Microbiol.">
        <title>Complete genome sequence of Corynebacterium casei LMG S-19264T (=DSM 44701T), isolated from a smear-ripened cheese.</title>
        <authorList>
            <consortium name="US DOE Joint Genome Institute (JGI-PGF)"/>
            <person name="Walter F."/>
            <person name="Albersmeier A."/>
            <person name="Kalinowski J."/>
            <person name="Ruckert C."/>
        </authorList>
    </citation>
    <scope>NUCLEOTIDE SEQUENCE</scope>
    <source>
        <strain evidence="10">VKM Ac-1401</strain>
    </source>
</reference>
<organism evidence="10 11">
    <name type="scientific">Leifsonia poae</name>
    <dbReference type="NCBI Taxonomy" id="110933"/>
    <lineage>
        <taxon>Bacteria</taxon>
        <taxon>Bacillati</taxon>
        <taxon>Actinomycetota</taxon>
        <taxon>Actinomycetes</taxon>
        <taxon>Micrococcales</taxon>
        <taxon>Microbacteriaceae</taxon>
        <taxon>Leifsonia</taxon>
    </lineage>
</organism>
<evidence type="ECO:0000313" key="11">
    <source>
        <dbReference type="Proteomes" id="UP001142372"/>
    </source>
</evidence>
<accession>A0A9W6HDL4</accession>
<name>A0A9W6HDL4_9MICO</name>
<dbReference type="SMART" id="SM00278">
    <property type="entry name" value="HhH1"/>
    <property type="match status" value="2"/>
</dbReference>
<keyword evidence="1 6" id="KW-0963">Cytoplasm</keyword>
<dbReference type="InterPro" id="IPR000305">
    <property type="entry name" value="GIY-YIG_endonuc"/>
</dbReference>
<evidence type="ECO:0000256" key="6">
    <source>
        <dbReference type="HAMAP-Rule" id="MF_00203"/>
    </source>
</evidence>
<dbReference type="CDD" id="cd10434">
    <property type="entry name" value="GIY-YIG_UvrC_Cho"/>
    <property type="match status" value="1"/>
</dbReference>
<dbReference type="Pfam" id="PF01541">
    <property type="entry name" value="GIY-YIG"/>
    <property type="match status" value="1"/>
</dbReference>
<dbReference type="Pfam" id="PF02151">
    <property type="entry name" value="UVR"/>
    <property type="match status" value="1"/>
</dbReference>
<comment type="function">
    <text evidence="6">The UvrABC repair system catalyzes the recognition and processing of DNA lesions. UvrC both incises the 5' and 3' sides of the lesion. The N-terminal half is responsible for the 3' incision and the C-terminal half is responsible for the 5' incision.</text>
</comment>
<evidence type="ECO:0000259" key="9">
    <source>
        <dbReference type="PROSITE" id="PS50165"/>
    </source>
</evidence>
<comment type="subcellular location">
    <subcellularLocation>
        <location evidence="6">Cytoplasm</location>
    </subcellularLocation>
</comment>
<dbReference type="Proteomes" id="UP001142372">
    <property type="component" value="Unassembled WGS sequence"/>
</dbReference>
<keyword evidence="5 6" id="KW-0234">DNA repair</keyword>
<dbReference type="InterPro" id="IPR047296">
    <property type="entry name" value="GIY-YIG_UvrC_Cho"/>
</dbReference>
<dbReference type="SMART" id="SM00465">
    <property type="entry name" value="GIYc"/>
    <property type="match status" value="1"/>
</dbReference>
<evidence type="ECO:0000256" key="3">
    <source>
        <dbReference type="ARBA" id="ARBA00022769"/>
    </source>
</evidence>
<dbReference type="Pfam" id="PF14520">
    <property type="entry name" value="HHH_5"/>
    <property type="match status" value="1"/>
</dbReference>
<dbReference type="GO" id="GO:0009381">
    <property type="term" value="F:excinuclease ABC activity"/>
    <property type="evidence" value="ECO:0007669"/>
    <property type="project" value="UniProtKB-UniRule"/>
</dbReference>
<keyword evidence="11" id="KW-1185">Reference proteome</keyword>
<dbReference type="PROSITE" id="PS50151">
    <property type="entry name" value="UVR"/>
    <property type="match status" value="1"/>
</dbReference>
<dbReference type="Gene3D" id="3.40.1440.10">
    <property type="entry name" value="GIY-YIG endonuclease"/>
    <property type="match status" value="1"/>
</dbReference>
<dbReference type="GO" id="GO:0005737">
    <property type="term" value="C:cytoplasm"/>
    <property type="evidence" value="ECO:0007669"/>
    <property type="project" value="UniProtKB-SubCell"/>
</dbReference>
<feature type="domain" description="GIY-YIG" evidence="8">
    <location>
        <begin position="16"/>
        <end position="95"/>
    </location>
</feature>